<evidence type="ECO:0000256" key="4">
    <source>
        <dbReference type="ARBA" id="ARBA00022619"/>
    </source>
</evidence>
<feature type="binding site" evidence="9">
    <location>
        <begin position="89"/>
        <end position="90"/>
    </location>
    <ligand>
        <name>(2S)-2-hydroxy-3-oxobutyl phosphate</name>
        <dbReference type="ChEBI" id="CHEBI:58830"/>
    </ligand>
</feature>
<protein>
    <recommendedName>
        <fullName evidence="8 9">6,7-dimethyl-8-ribityllumazine synthase</fullName>
        <shortName evidence="9">DMRL synthase</shortName>
        <shortName evidence="9">LS</shortName>
        <shortName evidence="9">Lumazine synthase</shortName>
        <ecNumber evidence="3 9">2.5.1.78</ecNumber>
    </recommendedName>
</protein>
<reference evidence="10" key="1">
    <citation type="submission" date="2020-02" db="EMBL/GenBank/DDBJ databases">
        <authorList>
            <person name="Meier V. D."/>
        </authorList>
    </citation>
    <scope>NUCLEOTIDE SEQUENCE</scope>
    <source>
        <strain evidence="10">AVDCRST_MAG33</strain>
    </source>
</reference>
<dbReference type="InterPro" id="IPR034964">
    <property type="entry name" value="LS"/>
</dbReference>
<evidence type="ECO:0000256" key="8">
    <source>
        <dbReference type="ARBA" id="ARBA00072606"/>
    </source>
</evidence>
<dbReference type="AlphaFoldDB" id="A0A6J4UV19"/>
<accession>A0A6J4UV19</accession>
<comment type="similarity">
    <text evidence="2 9">Belongs to the DMRL synthase family.</text>
</comment>
<evidence type="ECO:0000256" key="2">
    <source>
        <dbReference type="ARBA" id="ARBA00007424"/>
    </source>
</evidence>
<evidence type="ECO:0000256" key="5">
    <source>
        <dbReference type="ARBA" id="ARBA00022679"/>
    </source>
</evidence>
<dbReference type="Gene3D" id="3.40.50.960">
    <property type="entry name" value="Lumazine/riboflavin synthase"/>
    <property type="match status" value="1"/>
</dbReference>
<dbReference type="Pfam" id="PF00885">
    <property type="entry name" value="DMRL_synthase"/>
    <property type="match status" value="1"/>
</dbReference>
<dbReference type="NCBIfam" id="TIGR00114">
    <property type="entry name" value="lumazine-synth"/>
    <property type="match status" value="1"/>
</dbReference>
<dbReference type="GO" id="GO:0005829">
    <property type="term" value="C:cytosol"/>
    <property type="evidence" value="ECO:0007669"/>
    <property type="project" value="TreeGrafter"/>
</dbReference>
<evidence type="ECO:0000256" key="7">
    <source>
        <dbReference type="ARBA" id="ARBA00058151"/>
    </source>
</evidence>
<feature type="binding site" evidence="9">
    <location>
        <position position="117"/>
    </location>
    <ligand>
        <name>5-amino-6-(D-ribitylamino)uracil</name>
        <dbReference type="ChEBI" id="CHEBI:15934"/>
    </ligand>
</feature>
<dbReference type="PANTHER" id="PTHR21058:SF0">
    <property type="entry name" value="6,7-DIMETHYL-8-RIBITYLLUMAZINE SYNTHASE"/>
    <property type="match status" value="1"/>
</dbReference>
<dbReference type="EMBL" id="CADCWK010000135">
    <property type="protein sequence ID" value="CAA9556960.1"/>
    <property type="molecule type" value="Genomic_DNA"/>
</dbReference>
<sequence>MRPDVQVIEGMLTARGLTFGIVVSRWNEFIGGKLLDGAFDALLRHEVSSGDITVAWCPGAFEIPLVAQHMARSGRFHAVICLGAVIRGATPHFDYVASEVSKGVANVGLDTGVPVVFGVLTTDTIEQAIERAGTKAGNKGFEAAMTAIEMANLLATLKGGDAEVKTG</sequence>
<evidence type="ECO:0000313" key="10">
    <source>
        <dbReference type="EMBL" id="CAA9556960.1"/>
    </source>
</evidence>
<dbReference type="InterPro" id="IPR036467">
    <property type="entry name" value="LS/RS_sf"/>
</dbReference>
<dbReference type="GO" id="GO:0009231">
    <property type="term" value="P:riboflavin biosynthetic process"/>
    <property type="evidence" value="ECO:0007669"/>
    <property type="project" value="UniProtKB-UniRule"/>
</dbReference>
<comment type="catalytic activity">
    <reaction evidence="6 9">
        <text>(2S)-2-hydroxy-3-oxobutyl phosphate + 5-amino-6-(D-ribitylamino)uracil = 6,7-dimethyl-8-(1-D-ribityl)lumazine + phosphate + 2 H2O + H(+)</text>
        <dbReference type="Rhea" id="RHEA:26152"/>
        <dbReference type="ChEBI" id="CHEBI:15377"/>
        <dbReference type="ChEBI" id="CHEBI:15378"/>
        <dbReference type="ChEBI" id="CHEBI:15934"/>
        <dbReference type="ChEBI" id="CHEBI:43474"/>
        <dbReference type="ChEBI" id="CHEBI:58201"/>
        <dbReference type="ChEBI" id="CHEBI:58830"/>
        <dbReference type="EC" id="2.5.1.78"/>
    </reaction>
</comment>
<feature type="binding site" evidence="9">
    <location>
        <position position="26"/>
    </location>
    <ligand>
        <name>5-amino-6-(D-ribitylamino)uracil</name>
        <dbReference type="ChEBI" id="CHEBI:15934"/>
    </ligand>
</feature>
<feature type="binding site" evidence="9">
    <location>
        <begin position="84"/>
        <end position="86"/>
    </location>
    <ligand>
        <name>5-amino-6-(D-ribitylamino)uracil</name>
        <dbReference type="ChEBI" id="CHEBI:15934"/>
    </ligand>
</feature>
<organism evidence="10">
    <name type="scientific">uncultured Thermomicrobiales bacterium</name>
    <dbReference type="NCBI Taxonomy" id="1645740"/>
    <lineage>
        <taxon>Bacteria</taxon>
        <taxon>Pseudomonadati</taxon>
        <taxon>Thermomicrobiota</taxon>
        <taxon>Thermomicrobia</taxon>
        <taxon>Thermomicrobiales</taxon>
        <taxon>environmental samples</taxon>
    </lineage>
</organism>
<dbReference type="HAMAP" id="MF_00178">
    <property type="entry name" value="Lumazine_synth"/>
    <property type="match status" value="1"/>
</dbReference>
<keyword evidence="4 9" id="KW-0686">Riboflavin biosynthesis</keyword>
<feature type="binding site" evidence="9">
    <location>
        <begin position="60"/>
        <end position="62"/>
    </location>
    <ligand>
        <name>5-amino-6-(D-ribitylamino)uracil</name>
        <dbReference type="ChEBI" id="CHEBI:15934"/>
    </ligand>
</feature>
<comment type="pathway">
    <text evidence="1 9">Cofactor biosynthesis; riboflavin biosynthesis; riboflavin from 2-hydroxy-3-oxobutyl phosphate and 5-amino-6-(D-ribitylamino)uracil: step 1/2.</text>
</comment>
<dbReference type="GO" id="GO:0009349">
    <property type="term" value="C:riboflavin synthase complex"/>
    <property type="evidence" value="ECO:0007669"/>
    <property type="project" value="UniProtKB-UniRule"/>
</dbReference>
<name>A0A6J4UV19_9BACT</name>
<evidence type="ECO:0000256" key="1">
    <source>
        <dbReference type="ARBA" id="ARBA00004917"/>
    </source>
</evidence>
<keyword evidence="5 9" id="KW-0808">Transferase</keyword>
<dbReference type="PANTHER" id="PTHR21058">
    <property type="entry name" value="6,7-DIMETHYL-8-RIBITYLLUMAZINE SYNTHASE DMRL SYNTHASE LUMAZINE SYNTHASE"/>
    <property type="match status" value="1"/>
</dbReference>
<feature type="active site" description="Proton donor" evidence="9">
    <location>
        <position position="92"/>
    </location>
</feature>
<evidence type="ECO:0000256" key="3">
    <source>
        <dbReference type="ARBA" id="ARBA00012664"/>
    </source>
</evidence>
<dbReference type="GO" id="GO:0000906">
    <property type="term" value="F:6,7-dimethyl-8-ribityllumazine synthase activity"/>
    <property type="evidence" value="ECO:0007669"/>
    <property type="project" value="UniProtKB-UniRule"/>
</dbReference>
<proteinExistence type="inferred from homology"/>
<gene>
    <name evidence="9" type="primary">ribH</name>
    <name evidence="10" type="ORF">AVDCRST_MAG33-1364</name>
</gene>
<dbReference type="FunFam" id="3.40.50.960:FF:000001">
    <property type="entry name" value="6,7-dimethyl-8-ribityllumazine synthase"/>
    <property type="match status" value="1"/>
</dbReference>
<dbReference type="NCBIfam" id="NF000812">
    <property type="entry name" value="PRK00061.1-4"/>
    <property type="match status" value="1"/>
</dbReference>
<evidence type="ECO:0000256" key="6">
    <source>
        <dbReference type="ARBA" id="ARBA00048785"/>
    </source>
</evidence>
<dbReference type="CDD" id="cd09209">
    <property type="entry name" value="Lumazine_synthase-I"/>
    <property type="match status" value="1"/>
</dbReference>
<dbReference type="EC" id="2.5.1.78" evidence="3 9"/>
<dbReference type="InterPro" id="IPR002180">
    <property type="entry name" value="LS/RS"/>
</dbReference>
<comment type="function">
    <text evidence="7 9">Catalyzes the formation of 6,7-dimethyl-8-ribityllumazine by condensation of 5-amino-6-(D-ribitylamino)uracil with 3,4-dihydroxy-2-butanone 4-phosphate. This is the penultimate step in the biosynthesis of riboflavin.</text>
</comment>
<dbReference type="SUPFAM" id="SSF52121">
    <property type="entry name" value="Lumazine synthase"/>
    <property type="match status" value="1"/>
</dbReference>
<dbReference type="UniPathway" id="UPA00275">
    <property type="reaction ID" value="UER00404"/>
</dbReference>
<evidence type="ECO:0000256" key="9">
    <source>
        <dbReference type="HAMAP-Rule" id="MF_00178"/>
    </source>
</evidence>
<feature type="binding site" evidence="9">
    <location>
        <position position="131"/>
    </location>
    <ligand>
        <name>(2S)-2-hydroxy-3-oxobutyl phosphate</name>
        <dbReference type="ChEBI" id="CHEBI:58830"/>
    </ligand>
</feature>